<dbReference type="STRING" id="307972.A0A2G8KSY0"/>
<keyword evidence="1" id="KW-0547">Nucleotide-binding</keyword>
<dbReference type="SUPFAM" id="SSF52540">
    <property type="entry name" value="P-loop containing nucleoside triphosphate hydrolases"/>
    <property type="match status" value="1"/>
</dbReference>
<evidence type="ECO:0000313" key="3">
    <source>
        <dbReference type="EMBL" id="PIK51109.1"/>
    </source>
</evidence>
<evidence type="ECO:0000256" key="2">
    <source>
        <dbReference type="ARBA" id="ARBA00023134"/>
    </source>
</evidence>
<dbReference type="SMART" id="SM00174">
    <property type="entry name" value="RHO"/>
    <property type="match status" value="1"/>
</dbReference>
<dbReference type="EMBL" id="MRZV01000389">
    <property type="protein sequence ID" value="PIK51109.1"/>
    <property type="molecule type" value="Genomic_DNA"/>
</dbReference>
<dbReference type="GO" id="GO:0007165">
    <property type="term" value="P:signal transduction"/>
    <property type="evidence" value="ECO:0007669"/>
    <property type="project" value="InterPro"/>
</dbReference>
<dbReference type="InterPro" id="IPR001806">
    <property type="entry name" value="Small_GTPase"/>
</dbReference>
<gene>
    <name evidence="3" type="ORF">BSL78_11990</name>
</gene>
<dbReference type="GO" id="GO:0016020">
    <property type="term" value="C:membrane"/>
    <property type="evidence" value="ECO:0007669"/>
    <property type="project" value="InterPro"/>
</dbReference>
<dbReference type="SMART" id="SM00175">
    <property type="entry name" value="RAB"/>
    <property type="match status" value="1"/>
</dbReference>
<proteinExistence type="predicted"/>
<keyword evidence="2" id="KW-0342">GTP-binding</keyword>
<name>A0A2G8KSY0_STIJA</name>
<accession>A0A2G8KSY0</accession>
<dbReference type="PANTHER" id="PTHR24070">
    <property type="entry name" value="RAS, DI-RAS, AND RHEB FAMILY MEMBERS OF SMALL GTPASE SUPERFAMILY"/>
    <property type="match status" value="1"/>
</dbReference>
<evidence type="ECO:0000256" key="1">
    <source>
        <dbReference type="ARBA" id="ARBA00022741"/>
    </source>
</evidence>
<dbReference type="SMART" id="SM00173">
    <property type="entry name" value="RAS"/>
    <property type="match status" value="1"/>
</dbReference>
<reference evidence="3 4" key="1">
    <citation type="journal article" date="2017" name="PLoS Biol.">
        <title>The sea cucumber genome provides insights into morphological evolution and visceral regeneration.</title>
        <authorList>
            <person name="Zhang X."/>
            <person name="Sun L."/>
            <person name="Yuan J."/>
            <person name="Sun Y."/>
            <person name="Gao Y."/>
            <person name="Zhang L."/>
            <person name="Li S."/>
            <person name="Dai H."/>
            <person name="Hamel J.F."/>
            <person name="Liu C."/>
            <person name="Yu Y."/>
            <person name="Liu S."/>
            <person name="Lin W."/>
            <person name="Guo K."/>
            <person name="Jin S."/>
            <person name="Xu P."/>
            <person name="Storey K.B."/>
            <person name="Huan P."/>
            <person name="Zhang T."/>
            <person name="Zhou Y."/>
            <person name="Zhang J."/>
            <person name="Lin C."/>
            <person name="Li X."/>
            <person name="Xing L."/>
            <person name="Huo D."/>
            <person name="Sun M."/>
            <person name="Wang L."/>
            <person name="Mercier A."/>
            <person name="Li F."/>
            <person name="Yang H."/>
            <person name="Xiang J."/>
        </authorList>
    </citation>
    <scope>NUCLEOTIDE SEQUENCE [LARGE SCALE GENOMIC DNA]</scope>
    <source>
        <strain evidence="3">Shaxun</strain>
        <tissue evidence="3">Muscle</tissue>
    </source>
</reference>
<dbReference type="NCBIfam" id="TIGR00231">
    <property type="entry name" value="small_GTP"/>
    <property type="match status" value="1"/>
</dbReference>
<organism evidence="3 4">
    <name type="scientific">Stichopus japonicus</name>
    <name type="common">Sea cucumber</name>
    <dbReference type="NCBI Taxonomy" id="307972"/>
    <lineage>
        <taxon>Eukaryota</taxon>
        <taxon>Metazoa</taxon>
        <taxon>Echinodermata</taxon>
        <taxon>Eleutherozoa</taxon>
        <taxon>Echinozoa</taxon>
        <taxon>Holothuroidea</taxon>
        <taxon>Aspidochirotacea</taxon>
        <taxon>Aspidochirotida</taxon>
        <taxon>Stichopodidae</taxon>
        <taxon>Apostichopus</taxon>
    </lineage>
</organism>
<dbReference type="AlphaFoldDB" id="A0A2G8KSY0"/>
<comment type="caution">
    <text evidence="3">The sequence shown here is derived from an EMBL/GenBank/DDBJ whole genome shotgun (WGS) entry which is preliminary data.</text>
</comment>
<dbReference type="InterPro" id="IPR027417">
    <property type="entry name" value="P-loop_NTPase"/>
</dbReference>
<dbReference type="OrthoDB" id="265044at2759"/>
<dbReference type="Gene3D" id="3.40.50.300">
    <property type="entry name" value="P-loop containing nucleotide triphosphate hydrolases"/>
    <property type="match status" value="1"/>
</dbReference>
<dbReference type="PROSITE" id="PS51419">
    <property type="entry name" value="RAB"/>
    <property type="match status" value="1"/>
</dbReference>
<dbReference type="InterPro" id="IPR020849">
    <property type="entry name" value="Small_GTPase_Ras-type"/>
</dbReference>
<dbReference type="GO" id="GO:0003924">
    <property type="term" value="F:GTPase activity"/>
    <property type="evidence" value="ECO:0007669"/>
    <property type="project" value="InterPro"/>
</dbReference>
<evidence type="ECO:0000313" key="4">
    <source>
        <dbReference type="Proteomes" id="UP000230750"/>
    </source>
</evidence>
<protein>
    <submittedName>
        <fullName evidence="3">Putative GTP-binding protein Rhes-like</fullName>
    </submittedName>
</protein>
<dbReference type="GO" id="GO:0005525">
    <property type="term" value="F:GTP binding"/>
    <property type="evidence" value="ECO:0007669"/>
    <property type="project" value="UniProtKB-KW"/>
</dbReference>
<keyword evidence="4" id="KW-1185">Reference proteome</keyword>
<dbReference type="Pfam" id="PF00071">
    <property type="entry name" value="Ras"/>
    <property type="match status" value="1"/>
</dbReference>
<dbReference type="PROSITE" id="PS51421">
    <property type="entry name" value="RAS"/>
    <property type="match status" value="1"/>
</dbReference>
<dbReference type="Proteomes" id="UP000230750">
    <property type="component" value="Unassembled WGS sequence"/>
</dbReference>
<dbReference type="InterPro" id="IPR005225">
    <property type="entry name" value="Small_GTP-bd"/>
</dbReference>
<sequence>MGNAYSSAFSRSTQQFFTNEVDTVEHLRVAIFGATFVGKSSIVSQIVSKTFPLEHKTTLDETVILSLASDKGVENVRFLDTSGTFVFPAMRQLYIANSHIFLVVYSLDMENSFEEARKIVNEIQEQRPNENIPILLLGNKKDIPKEEREISAEVADLLAIDWDVTEHIFTSAASYEDNVNVLRKILSYSTEVSIRNRTSSRSMQNRFNSACRKEM</sequence>
<dbReference type="PRINTS" id="PR00449">
    <property type="entry name" value="RASTRNSFRMNG"/>
</dbReference>